<evidence type="ECO:0000313" key="3">
    <source>
        <dbReference type="EMBL" id="KAF4346691.1"/>
    </source>
</evidence>
<organism evidence="4 5">
    <name type="scientific">Cannabis sativa</name>
    <name type="common">Hemp</name>
    <name type="synonym">Marijuana</name>
    <dbReference type="NCBI Taxonomy" id="3483"/>
    <lineage>
        <taxon>Eukaryota</taxon>
        <taxon>Viridiplantae</taxon>
        <taxon>Streptophyta</taxon>
        <taxon>Embryophyta</taxon>
        <taxon>Tracheophyta</taxon>
        <taxon>Spermatophyta</taxon>
        <taxon>Magnoliopsida</taxon>
        <taxon>eudicotyledons</taxon>
        <taxon>Gunneridae</taxon>
        <taxon>Pentapetalae</taxon>
        <taxon>rosids</taxon>
        <taxon>fabids</taxon>
        <taxon>Rosales</taxon>
        <taxon>Cannabaceae</taxon>
        <taxon>Cannabis</taxon>
    </lineage>
</organism>
<evidence type="ECO:0000313" key="5">
    <source>
        <dbReference type="Proteomes" id="UP000525078"/>
    </source>
</evidence>
<feature type="compositionally biased region" description="Polar residues" evidence="1">
    <location>
        <begin position="1"/>
        <end position="24"/>
    </location>
</feature>
<dbReference type="Proteomes" id="UP000583929">
    <property type="component" value="Unassembled WGS sequence"/>
</dbReference>
<reference evidence="5 6" key="1">
    <citation type="journal article" date="2020" name="bioRxiv">
        <title>Sequence and annotation of 42 cannabis genomes reveals extensive copy number variation in cannabinoid synthesis and pathogen resistance genes.</title>
        <authorList>
            <person name="Mckernan K.J."/>
            <person name="Helbert Y."/>
            <person name="Kane L.T."/>
            <person name="Ebling H."/>
            <person name="Zhang L."/>
            <person name="Liu B."/>
            <person name="Eaton Z."/>
            <person name="Mclaughlin S."/>
            <person name="Kingan S."/>
            <person name="Baybayan P."/>
            <person name="Concepcion G."/>
            <person name="Jordan M."/>
            <person name="Riva A."/>
            <person name="Barbazuk W."/>
            <person name="Harkins T."/>
        </authorList>
    </citation>
    <scope>NUCLEOTIDE SEQUENCE [LARGE SCALE GENOMIC DNA]</scope>
    <source>
        <strain evidence="5 6">cv. Jamaican Lion 4</strain>
        <strain evidence="3">Father</strain>
        <strain evidence="4">Mother</strain>
        <tissue evidence="4">Leaf</tissue>
    </source>
</reference>
<evidence type="ECO:0000259" key="2">
    <source>
        <dbReference type="Pfam" id="PF14244"/>
    </source>
</evidence>
<accession>A0A7J6G2T7</accession>
<dbReference type="Proteomes" id="UP000525078">
    <property type="component" value="Unassembled WGS sequence"/>
</dbReference>
<comment type="caution">
    <text evidence="4">The sequence shown here is derived from an EMBL/GenBank/DDBJ whole genome shotgun (WGS) entry which is preliminary data.</text>
</comment>
<name>A0A7J6G2T7_CANSA</name>
<feature type="region of interest" description="Disordered" evidence="1">
    <location>
        <begin position="1"/>
        <end position="72"/>
    </location>
</feature>
<dbReference type="EMBL" id="JAATIQ010000932">
    <property type="protein sequence ID" value="KAF4346691.1"/>
    <property type="molecule type" value="Genomic_DNA"/>
</dbReference>
<dbReference type="AlphaFoldDB" id="A0A7J6G2T7"/>
<keyword evidence="6" id="KW-1185">Reference proteome</keyword>
<dbReference type="EMBL" id="JAATIP010000081">
    <property type="protein sequence ID" value="KAF4377296.1"/>
    <property type="molecule type" value="Genomic_DNA"/>
</dbReference>
<evidence type="ECO:0000256" key="1">
    <source>
        <dbReference type="SAM" id="MobiDB-lite"/>
    </source>
</evidence>
<feature type="domain" description="Retrotransposon Copia-like N-terminal" evidence="2">
    <location>
        <begin position="70"/>
        <end position="104"/>
    </location>
</feature>
<dbReference type="InterPro" id="IPR029472">
    <property type="entry name" value="Copia-like_N"/>
</dbReference>
<dbReference type="Pfam" id="PF14244">
    <property type="entry name" value="Retrotran_gag_3"/>
    <property type="match status" value="1"/>
</dbReference>
<evidence type="ECO:0000313" key="4">
    <source>
        <dbReference type="EMBL" id="KAF4377296.1"/>
    </source>
</evidence>
<gene>
    <name evidence="4" type="ORF">F8388_012397</name>
    <name evidence="3" type="ORF">G4B88_019936</name>
</gene>
<evidence type="ECO:0000313" key="6">
    <source>
        <dbReference type="Proteomes" id="UP000583929"/>
    </source>
</evidence>
<proteinExistence type="predicted"/>
<protein>
    <recommendedName>
        <fullName evidence="2">Retrotransposon Copia-like N-terminal domain-containing protein</fullName>
    </recommendedName>
</protein>
<sequence length="126" mass="13705">MARTRATGSRNSGHNPPPISSSTIPDAPNNEDPIIPPAPVITGEHSTTQNRSIRPPHEDSSSPYYLSSGDHPGLTLVTPPLSDLNFQAWRRDFELSVGARNKTGTMNKKIGTAERIGNLYFLLQSN</sequence>